<evidence type="ECO:0000313" key="2">
    <source>
        <dbReference type="EMBL" id="GES08825.1"/>
    </source>
</evidence>
<protein>
    <submittedName>
        <fullName evidence="2">Peptidase S58</fullName>
    </submittedName>
</protein>
<dbReference type="PANTHER" id="PTHR36512">
    <property type="entry name" value="D-AMINOPEPTIDASE"/>
    <property type="match status" value="1"/>
</dbReference>
<gene>
    <name evidence="2" type="ORF">Amac_024210</name>
</gene>
<dbReference type="PANTHER" id="PTHR36512:SF3">
    <property type="entry name" value="BLR5678 PROTEIN"/>
    <property type="match status" value="1"/>
</dbReference>
<accession>A0A5M3WI68</accession>
<dbReference type="Gene3D" id="3.60.70.12">
    <property type="entry name" value="L-amino peptidase D-ALA esterase/amidase"/>
    <property type="match status" value="1"/>
</dbReference>
<evidence type="ECO:0000313" key="3">
    <source>
        <dbReference type="Proteomes" id="UP000331127"/>
    </source>
</evidence>
<dbReference type="Pfam" id="PF03576">
    <property type="entry name" value="Peptidase_S58"/>
    <property type="match status" value="1"/>
</dbReference>
<keyword evidence="3" id="KW-1185">Reference proteome</keyword>
<dbReference type="GO" id="GO:0004177">
    <property type="term" value="F:aminopeptidase activity"/>
    <property type="evidence" value="ECO:0007669"/>
    <property type="project" value="TreeGrafter"/>
</dbReference>
<dbReference type="InterPro" id="IPR016117">
    <property type="entry name" value="ArgJ-like_dom_sf"/>
</dbReference>
<name>A0A5M3WI68_9ACTN</name>
<reference evidence="2 3" key="1">
    <citation type="submission" date="2019-10" db="EMBL/GenBank/DDBJ databases">
        <title>Whole genome shotgun sequence of Acrocarpospora macrocephala NBRC 16266.</title>
        <authorList>
            <person name="Ichikawa N."/>
            <person name="Kimura A."/>
            <person name="Kitahashi Y."/>
            <person name="Komaki H."/>
            <person name="Oguchi A."/>
        </authorList>
    </citation>
    <scope>NUCLEOTIDE SEQUENCE [LARGE SCALE GENOMIC DNA]</scope>
    <source>
        <strain evidence="2 3">NBRC 16266</strain>
    </source>
</reference>
<dbReference type="SUPFAM" id="SSF56266">
    <property type="entry name" value="DmpA/ArgJ-like"/>
    <property type="match status" value="1"/>
</dbReference>
<sequence length="313" mass="32540">MPTISRADRAASLAFDFPGLRIGTAEYADGPTGCTVLRFDRKARMHVDPRGGAVCYAASSRSIEALGFAGGSVYGLDTLGGIRSALRDDGRNPTDWAQLPLVAGACVYDFVGRATTTTPDHLLGRQACLSAIEGHIPVGRHGAGAHATVGDAISVDRVEWGGQGAAFAQVGDVRVLVVTIVNALGAITDRAGRTVRGNRDPGTGDRADVLTEIRASLESGRTTQPPSGNTTVTALVTNVSLDDHELRDLARAAHTAMARVIRPFHTPFDGDVLFALSTAEISAGTLDPVSMSVLGGEVACDAVLSITDQAVPR</sequence>
<dbReference type="AlphaFoldDB" id="A0A5M3WI68"/>
<comment type="similarity">
    <text evidence="1">Belongs to the peptidase S58 family.</text>
</comment>
<dbReference type="EMBL" id="BLAE01000012">
    <property type="protein sequence ID" value="GES08825.1"/>
    <property type="molecule type" value="Genomic_DNA"/>
</dbReference>
<dbReference type="Proteomes" id="UP000331127">
    <property type="component" value="Unassembled WGS sequence"/>
</dbReference>
<organism evidence="2 3">
    <name type="scientific">Acrocarpospora macrocephala</name>
    <dbReference type="NCBI Taxonomy" id="150177"/>
    <lineage>
        <taxon>Bacteria</taxon>
        <taxon>Bacillati</taxon>
        <taxon>Actinomycetota</taxon>
        <taxon>Actinomycetes</taxon>
        <taxon>Streptosporangiales</taxon>
        <taxon>Streptosporangiaceae</taxon>
        <taxon>Acrocarpospora</taxon>
    </lineage>
</organism>
<dbReference type="InterPro" id="IPR005321">
    <property type="entry name" value="Peptidase_S58_DmpA"/>
</dbReference>
<comment type="caution">
    <text evidence="2">The sequence shown here is derived from an EMBL/GenBank/DDBJ whole genome shotgun (WGS) entry which is preliminary data.</text>
</comment>
<dbReference type="RefSeq" id="WP_170322449.1">
    <property type="nucleotide sequence ID" value="NZ_BAAAHL010000060.1"/>
</dbReference>
<proteinExistence type="inferred from homology"/>
<evidence type="ECO:0000256" key="1">
    <source>
        <dbReference type="ARBA" id="ARBA00007068"/>
    </source>
</evidence>